<name>A0A0E9SRH0_ANGAN</name>
<protein>
    <submittedName>
        <fullName evidence="1">Uncharacterized protein</fullName>
    </submittedName>
</protein>
<reference evidence="1" key="1">
    <citation type="submission" date="2014-11" db="EMBL/GenBank/DDBJ databases">
        <authorList>
            <person name="Amaro Gonzalez C."/>
        </authorList>
    </citation>
    <scope>NUCLEOTIDE SEQUENCE</scope>
</reference>
<dbReference type="AlphaFoldDB" id="A0A0E9SRH0"/>
<sequence length="18" mass="1964">MCCVLYFVCNAIANELAS</sequence>
<accession>A0A0E9SRH0</accession>
<reference evidence="1" key="2">
    <citation type="journal article" date="2015" name="Fish Shellfish Immunol.">
        <title>Early steps in the European eel (Anguilla anguilla)-Vibrio vulnificus interaction in the gills: Role of the RtxA13 toxin.</title>
        <authorList>
            <person name="Callol A."/>
            <person name="Pajuelo D."/>
            <person name="Ebbesson L."/>
            <person name="Teles M."/>
            <person name="MacKenzie S."/>
            <person name="Amaro C."/>
        </authorList>
    </citation>
    <scope>NUCLEOTIDE SEQUENCE</scope>
</reference>
<evidence type="ECO:0000313" key="1">
    <source>
        <dbReference type="EMBL" id="JAH43138.1"/>
    </source>
</evidence>
<dbReference type="EMBL" id="GBXM01065439">
    <property type="protein sequence ID" value="JAH43138.1"/>
    <property type="molecule type" value="Transcribed_RNA"/>
</dbReference>
<organism evidence="1">
    <name type="scientific">Anguilla anguilla</name>
    <name type="common">European freshwater eel</name>
    <name type="synonym">Muraena anguilla</name>
    <dbReference type="NCBI Taxonomy" id="7936"/>
    <lineage>
        <taxon>Eukaryota</taxon>
        <taxon>Metazoa</taxon>
        <taxon>Chordata</taxon>
        <taxon>Craniata</taxon>
        <taxon>Vertebrata</taxon>
        <taxon>Euteleostomi</taxon>
        <taxon>Actinopterygii</taxon>
        <taxon>Neopterygii</taxon>
        <taxon>Teleostei</taxon>
        <taxon>Anguilliformes</taxon>
        <taxon>Anguillidae</taxon>
        <taxon>Anguilla</taxon>
    </lineage>
</organism>
<proteinExistence type="predicted"/>